<name>A0A0F9IBH9_9ZZZZ</name>
<dbReference type="EMBL" id="LAZR01012841">
    <property type="protein sequence ID" value="KKM24832.1"/>
    <property type="molecule type" value="Genomic_DNA"/>
</dbReference>
<sequence length="225" mass="24746">MDPKSLVNSAMSQPPIKRLALPPEKGGLGWDEADIREELGSHVASVVQEVALAHPWDFALKTADNVTSVANTEDYELPGTSTDCLDIYTLKYAGTKLTHKTIAALEDILSRGVVNTILYWTTVERNSGLPTIRITGVPAEGGKTIEYRYWRKDVGLGEIPVALDYLLQVTLAKRLAASYQPLWQTALVNAISAYERPGIDPNITVMDKQIVAANNRYVGLHGWSR</sequence>
<organism evidence="1">
    <name type="scientific">marine sediment metagenome</name>
    <dbReference type="NCBI Taxonomy" id="412755"/>
    <lineage>
        <taxon>unclassified sequences</taxon>
        <taxon>metagenomes</taxon>
        <taxon>ecological metagenomes</taxon>
    </lineage>
</organism>
<dbReference type="AlphaFoldDB" id="A0A0F9IBH9"/>
<accession>A0A0F9IBH9</accession>
<proteinExistence type="predicted"/>
<comment type="caution">
    <text evidence="1">The sequence shown here is derived from an EMBL/GenBank/DDBJ whole genome shotgun (WGS) entry which is preliminary data.</text>
</comment>
<reference evidence="1" key="1">
    <citation type="journal article" date="2015" name="Nature">
        <title>Complex archaea that bridge the gap between prokaryotes and eukaryotes.</title>
        <authorList>
            <person name="Spang A."/>
            <person name="Saw J.H."/>
            <person name="Jorgensen S.L."/>
            <person name="Zaremba-Niedzwiedzka K."/>
            <person name="Martijn J."/>
            <person name="Lind A.E."/>
            <person name="van Eijk R."/>
            <person name="Schleper C."/>
            <person name="Guy L."/>
            <person name="Ettema T.J."/>
        </authorList>
    </citation>
    <scope>NUCLEOTIDE SEQUENCE</scope>
</reference>
<evidence type="ECO:0000313" key="1">
    <source>
        <dbReference type="EMBL" id="KKM24832.1"/>
    </source>
</evidence>
<gene>
    <name evidence="1" type="ORF">LCGC14_1601170</name>
</gene>
<protein>
    <submittedName>
        <fullName evidence="1">Uncharacterized protein</fullName>
    </submittedName>
</protein>